<dbReference type="EMBL" id="MAXA01000002">
    <property type="protein sequence ID" value="OHV46615.1"/>
    <property type="molecule type" value="Genomic_DNA"/>
</dbReference>
<dbReference type="OrthoDB" id="3197057at2"/>
<dbReference type="AlphaFoldDB" id="A0A1S1RMI6"/>
<feature type="region of interest" description="Disordered" evidence="1">
    <location>
        <begin position="515"/>
        <end position="557"/>
    </location>
</feature>
<protein>
    <recommendedName>
        <fullName evidence="4">Terminase</fullName>
    </recommendedName>
</protein>
<sequence>MPWRGPDEPGEFPTLGYLVGDWIEAHCVIPDGVDQGMPFVLTDEMWSYLLRYYRLHPHAEYDRRRPSAAFRYTGGQLMRPQKWGKGPFASGICLCEALGPVRFDGWDAYGEPVGAPHPTPWVQIVATSEEQTDNTWLALHEMATRGPIADMGLDLGIQDINLPSGGKVEPRTSSGKARLGARLTFALFDETGLMIESNGGVLLATTMRRNIAGMSGRWMETTNAPDPSENSVAQRTQEARAPGTLIDYRRPRRIPDLDDDEGMLAELRYVYGDSWWVDVERILSDARDESICPSPGDAYRFFLNHPTVGTSDAVDATRWDACARDDDPLKRRDRVGLGFDGSRSSDCTSLVASRLRDGRWFHLRTWDPADYPDGKVPRDEVDQAVKDAFKAYRVAFLFGDPYLWFDSFETWAARWPDRIVQVPTNTPIRMDKIVSRFLAHFRRDFTHDGDPILTRHAKAAALAKGQKRAARPEENAAVPHYYLRITKKKQGQHIDSLIAGMLAEAARGQAIEDGVLARPGPATGGPDPAHAGAERPPTGSPWRAGSSAWRSSGRLNL</sequence>
<evidence type="ECO:0008006" key="4">
    <source>
        <dbReference type="Google" id="ProtNLM"/>
    </source>
</evidence>
<dbReference type="Proteomes" id="UP000179769">
    <property type="component" value="Unassembled WGS sequence"/>
</dbReference>
<gene>
    <name evidence="2" type="ORF">BBK14_01845</name>
</gene>
<reference evidence="3" key="1">
    <citation type="submission" date="2016-07" db="EMBL/GenBank/DDBJ databases">
        <title>Frankia sp. NRRL B-16219 Genome sequencing.</title>
        <authorList>
            <person name="Ghodhbane-Gtari F."/>
            <person name="Swanson E."/>
            <person name="Gueddou A."/>
            <person name="Louati M."/>
            <person name="Nouioui I."/>
            <person name="Hezbri K."/>
            <person name="Abebe-Akele F."/>
            <person name="Simpson S."/>
            <person name="Morris K."/>
            <person name="Thomas K."/>
            <person name="Gtari M."/>
            <person name="Tisa L.S."/>
        </authorList>
    </citation>
    <scope>NUCLEOTIDE SEQUENCE [LARGE SCALE GENOMIC DNA]</scope>
    <source>
        <strain evidence="3">NRRL B-16219</strain>
    </source>
</reference>
<name>A0A1S1RMI6_9ACTN</name>
<evidence type="ECO:0000313" key="3">
    <source>
        <dbReference type="Proteomes" id="UP000179769"/>
    </source>
</evidence>
<feature type="compositionally biased region" description="Low complexity" evidence="1">
    <location>
        <begin position="542"/>
        <end position="557"/>
    </location>
</feature>
<keyword evidence="3" id="KW-1185">Reference proteome</keyword>
<evidence type="ECO:0000313" key="2">
    <source>
        <dbReference type="EMBL" id="OHV46615.1"/>
    </source>
</evidence>
<comment type="caution">
    <text evidence="2">The sequence shown here is derived from an EMBL/GenBank/DDBJ whole genome shotgun (WGS) entry which is preliminary data.</text>
</comment>
<dbReference type="RefSeq" id="WP_071059497.1">
    <property type="nucleotide sequence ID" value="NZ_MAXA01000002.1"/>
</dbReference>
<organism evidence="2 3">
    <name type="scientific">Parafrankia soli</name>
    <dbReference type="NCBI Taxonomy" id="2599596"/>
    <lineage>
        <taxon>Bacteria</taxon>
        <taxon>Bacillati</taxon>
        <taxon>Actinomycetota</taxon>
        <taxon>Actinomycetes</taxon>
        <taxon>Frankiales</taxon>
        <taxon>Frankiaceae</taxon>
        <taxon>Parafrankia</taxon>
    </lineage>
</organism>
<evidence type="ECO:0000256" key="1">
    <source>
        <dbReference type="SAM" id="MobiDB-lite"/>
    </source>
</evidence>
<accession>A0A1S1RMI6</accession>
<proteinExistence type="predicted"/>